<evidence type="ECO:0000256" key="1">
    <source>
        <dbReference type="SAM" id="MobiDB-lite"/>
    </source>
</evidence>
<sequence length="152" mass="16722">MDKNHPNKNSLTENKSATASIPTPRERVHMRTRELAMIAGLKPSHVSQTDYEQAKREVTGESDADRQEAMLDSINEIKPWNPVPGSIGSQTPESSLEDEDAEGRSENEQLAEKGVEAAGEDRIRQAARATAQEDRREQQVRSAVKPCLASGS</sequence>
<feature type="compositionally biased region" description="Polar residues" evidence="1">
    <location>
        <begin position="7"/>
        <end position="21"/>
    </location>
</feature>
<evidence type="ECO:0000313" key="2">
    <source>
        <dbReference type="EMBL" id="OAM88310.1"/>
    </source>
</evidence>
<accession>A0A178IE95</accession>
<dbReference type="STRING" id="1184151.AW736_19205"/>
<evidence type="ECO:0000313" key="3">
    <source>
        <dbReference type="Proteomes" id="UP000078486"/>
    </source>
</evidence>
<keyword evidence="3" id="KW-1185">Reference proteome</keyword>
<comment type="caution">
    <text evidence="2">The sequence shown here is derived from an EMBL/GenBank/DDBJ whole genome shotgun (WGS) entry which is preliminary data.</text>
</comment>
<feature type="region of interest" description="Disordered" evidence="1">
    <location>
        <begin position="1"/>
        <end position="152"/>
    </location>
</feature>
<reference evidence="2 3" key="1">
    <citation type="submission" date="2016-01" db="EMBL/GenBank/DDBJ databases">
        <title>High potential of lignocellulose degradation of a new Verrucomicrobia species.</title>
        <authorList>
            <person name="Wang Y."/>
            <person name="Shi Y."/>
            <person name="Qiu Z."/>
            <person name="Liu S."/>
            <person name="Yang H."/>
        </authorList>
    </citation>
    <scope>NUCLEOTIDE SEQUENCE [LARGE SCALE GENOMIC DNA]</scope>
    <source>
        <strain evidence="2 3">TSB47</strain>
    </source>
</reference>
<name>A0A178IE95_9BACT</name>
<dbReference type="EMBL" id="LRRQ01000137">
    <property type="protein sequence ID" value="OAM88310.1"/>
    <property type="molecule type" value="Genomic_DNA"/>
</dbReference>
<feature type="compositionally biased region" description="Basic and acidic residues" evidence="1">
    <location>
        <begin position="102"/>
        <end position="124"/>
    </location>
</feature>
<protein>
    <submittedName>
        <fullName evidence="2">Uncharacterized protein</fullName>
    </submittedName>
</protein>
<feature type="compositionally biased region" description="Basic and acidic residues" evidence="1">
    <location>
        <begin position="52"/>
        <end position="69"/>
    </location>
</feature>
<dbReference type="Proteomes" id="UP000078486">
    <property type="component" value="Unassembled WGS sequence"/>
</dbReference>
<proteinExistence type="predicted"/>
<gene>
    <name evidence="2" type="ORF">AW736_19205</name>
</gene>
<dbReference type="OrthoDB" id="199198at2"/>
<dbReference type="RefSeq" id="WP_068771910.1">
    <property type="nucleotide sequence ID" value="NZ_CP109796.1"/>
</dbReference>
<organism evidence="2 3">
    <name type="scientific">Termitidicoccus mucosus</name>
    <dbReference type="NCBI Taxonomy" id="1184151"/>
    <lineage>
        <taxon>Bacteria</taxon>
        <taxon>Pseudomonadati</taxon>
        <taxon>Verrucomicrobiota</taxon>
        <taxon>Opitutia</taxon>
        <taxon>Opitutales</taxon>
        <taxon>Opitutaceae</taxon>
        <taxon>Termitidicoccus</taxon>
    </lineage>
</organism>
<dbReference type="AlphaFoldDB" id="A0A178IE95"/>
<feature type="compositionally biased region" description="Basic and acidic residues" evidence="1">
    <location>
        <begin position="24"/>
        <end position="34"/>
    </location>
</feature>